<dbReference type="GO" id="GO:0004252">
    <property type="term" value="F:serine-type endopeptidase activity"/>
    <property type="evidence" value="ECO:0007669"/>
    <property type="project" value="UniProtKB-UniRule"/>
</dbReference>
<keyword evidence="4" id="KW-1185">Reference proteome</keyword>
<feature type="active site" evidence="1">
    <location>
        <position position="286"/>
    </location>
</feature>
<dbReference type="SUPFAM" id="SSF54211">
    <property type="entry name" value="Ribosomal protein S5 domain 2-like"/>
    <property type="match status" value="1"/>
</dbReference>
<dbReference type="GO" id="GO:0004176">
    <property type="term" value="F:ATP-dependent peptidase activity"/>
    <property type="evidence" value="ECO:0007669"/>
    <property type="project" value="UniProtKB-UniRule"/>
</dbReference>
<dbReference type="InterPro" id="IPR036034">
    <property type="entry name" value="PDZ_sf"/>
</dbReference>
<comment type="similarity">
    <text evidence="1">Belongs to the peptidase S16 family.</text>
</comment>
<dbReference type="GO" id="GO:0030163">
    <property type="term" value="P:protein catabolic process"/>
    <property type="evidence" value="ECO:0007669"/>
    <property type="project" value="InterPro"/>
</dbReference>
<keyword evidence="1" id="KW-0378">Hydrolase</keyword>
<evidence type="ECO:0000259" key="2">
    <source>
        <dbReference type="PROSITE" id="PS51786"/>
    </source>
</evidence>
<feature type="active site" evidence="1">
    <location>
        <position position="241"/>
    </location>
</feature>
<organism evidence="3 4">
    <name type="scientific">Salibacterium qingdaonense</name>
    <dbReference type="NCBI Taxonomy" id="266892"/>
    <lineage>
        <taxon>Bacteria</taxon>
        <taxon>Bacillati</taxon>
        <taxon>Bacillota</taxon>
        <taxon>Bacilli</taxon>
        <taxon>Bacillales</taxon>
        <taxon>Bacillaceae</taxon>
    </lineage>
</organism>
<dbReference type="InterPro" id="IPR008269">
    <property type="entry name" value="Lon_proteolytic"/>
</dbReference>
<dbReference type="Pfam" id="PF05362">
    <property type="entry name" value="Lon_C"/>
    <property type="match status" value="1"/>
</dbReference>
<keyword evidence="1" id="KW-0720">Serine protease</keyword>
<keyword evidence="1" id="KW-0645">Protease</keyword>
<dbReference type="InterPro" id="IPR001478">
    <property type="entry name" value="PDZ"/>
</dbReference>
<dbReference type="SUPFAM" id="SSF50156">
    <property type="entry name" value="PDZ domain-like"/>
    <property type="match status" value="1"/>
</dbReference>
<dbReference type="PROSITE" id="PS51786">
    <property type="entry name" value="LON_PROTEOLYTIC"/>
    <property type="match status" value="1"/>
</dbReference>
<dbReference type="Gene3D" id="3.30.230.10">
    <property type="match status" value="1"/>
</dbReference>
<evidence type="ECO:0000313" key="4">
    <source>
        <dbReference type="Proteomes" id="UP000199668"/>
    </source>
</evidence>
<dbReference type="GO" id="GO:0006508">
    <property type="term" value="P:proteolysis"/>
    <property type="evidence" value="ECO:0007669"/>
    <property type="project" value="UniProtKB-KW"/>
</dbReference>
<dbReference type="NCBIfam" id="NF041438">
    <property type="entry name" value="SepM_fam_S16"/>
    <property type="match status" value="1"/>
</dbReference>
<protein>
    <recommendedName>
        <fullName evidence="1">endopeptidase La</fullName>
        <ecNumber evidence="1">3.4.21.53</ecNumber>
    </recommendedName>
</protein>
<name>A0A1I4IX30_9BACI</name>
<dbReference type="Pfam" id="PF13180">
    <property type="entry name" value="PDZ_2"/>
    <property type="match status" value="1"/>
</dbReference>
<dbReference type="EC" id="3.4.21.53" evidence="1"/>
<proteinExistence type="inferred from homology"/>
<evidence type="ECO:0000256" key="1">
    <source>
        <dbReference type="PROSITE-ProRule" id="PRU01122"/>
    </source>
</evidence>
<dbReference type="OrthoDB" id="2356897at2"/>
<dbReference type="InterPro" id="IPR020568">
    <property type="entry name" value="Ribosomal_Su5_D2-typ_SF"/>
</dbReference>
<dbReference type="GO" id="GO:0005524">
    <property type="term" value="F:ATP binding"/>
    <property type="evidence" value="ECO:0007669"/>
    <property type="project" value="InterPro"/>
</dbReference>
<dbReference type="Proteomes" id="UP000199668">
    <property type="component" value="Unassembled WGS sequence"/>
</dbReference>
<dbReference type="PANTHER" id="PTHR10046">
    <property type="entry name" value="ATP DEPENDENT LON PROTEASE FAMILY MEMBER"/>
    <property type="match status" value="1"/>
</dbReference>
<dbReference type="EMBL" id="FOTY01000002">
    <property type="protein sequence ID" value="SFL58316.1"/>
    <property type="molecule type" value="Genomic_DNA"/>
</dbReference>
<dbReference type="RefSeq" id="WP_090925515.1">
    <property type="nucleotide sequence ID" value="NZ_FOTY01000002.1"/>
</dbReference>
<dbReference type="AlphaFoldDB" id="A0A1I4IX30"/>
<comment type="catalytic activity">
    <reaction evidence="1">
        <text>Hydrolysis of proteins in presence of ATP.</text>
        <dbReference type="EC" id="3.4.21.53"/>
    </reaction>
</comment>
<dbReference type="SMART" id="SM00228">
    <property type="entry name" value="PDZ"/>
    <property type="match status" value="1"/>
</dbReference>
<feature type="domain" description="Lon proteolytic" evidence="2">
    <location>
        <begin position="233"/>
        <end position="343"/>
    </location>
</feature>
<dbReference type="STRING" id="266892.SAMN04488054_102256"/>
<gene>
    <name evidence="3" type="ORF">SAMN04488054_102256</name>
</gene>
<accession>A0A1I4IX30</accession>
<sequence length="347" mass="38740">MMKQLRSRRTWIIIIVLLAVLALNQIPLPYYYSQPGEASPLHDMVTVSNGYDEQGEFYLTTIRQQRANIPLYIWSQLSEYRDLTPTDQFLREGETDQEYFHRQNRLMNSSQEAAKIAAYKQADKEYEVDYQGVKVSEVIEGMDAKNHLQAEDLIIEWNGEKVRTLEKMNSRLEGMEAGTEVTLTVRRGEDTLEETMEISEFPEDMTSSSRAGLGLLYPYTKRNVQFDPNVEIDAGSIGGPSAGLMFSLEIYNQLTENDLTRGIDAAGTGTIDDEGNVGPIGGISEKIVAAENSGVDVFFAPDTDAASPSNYEQAKKTASDINADMTIVPVEHMEDAVSYLKNLESAS</sequence>
<evidence type="ECO:0000313" key="3">
    <source>
        <dbReference type="EMBL" id="SFL58316.1"/>
    </source>
</evidence>
<reference evidence="3 4" key="1">
    <citation type="submission" date="2016-10" db="EMBL/GenBank/DDBJ databases">
        <authorList>
            <person name="de Groot N.N."/>
        </authorList>
    </citation>
    <scope>NUCLEOTIDE SEQUENCE [LARGE SCALE GENOMIC DNA]</scope>
    <source>
        <strain evidence="3 4">CGMCC 1.6134</strain>
    </source>
</reference>
<dbReference type="InterPro" id="IPR014721">
    <property type="entry name" value="Ribsml_uS5_D2-typ_fold_subgr"/>
</dbReference>
<dbReference type="InterPro" id="IPR027065">
    <property type="entry name" value="Lon_Prtase"/>
</dbReference>